<dbReference type="PANTHER" id="PTHR10900">
    <property type="entry name" value="PERIOSTIN-RELATED"/>
    <property type="match status" value="1"/>
</dbReference>
<accession>A0A4V5N452</accession>
<dbReference type="PANTHER" id="PTHR10900:SF77">
    <property type="entry name" value="FI19380P1"/>
    <property type="match status" value="1"/>
</dbReference>
<dbReference type="GO" id="GO:0016236">
    <property type="term" value="P:macroautophagy"/>
    <property type="evidence" value="ECO:0007669"/>
    <property type="project" value="TreeGrafter"/>
</dbReference>
<keyword evidence="1" id="KW-0812">Transmembrane</keyword>
<feature type="transmembrane region" description="Helical" evidence="1">
    <location>
        <begin position="419"/>
        <end position="439"/>
    </location>
</feature>
<protein>
    <recommendedName>
        <fullName evidence="3">FAS1 domain-containing protein</fullName>
    </recommendedName>
</protein>
<feature type="domain" description="FAS1" evidence="3">
    <location>
        <begin position="186"/>
        <end position="319"/>
    </location>
</feature>
<dbReference type="OrthoDB" id="286301at2759"/>
<sequence length="440" mass="46145">MKLTLTFLTVQCLVAHVAAQSLSAVLSSQKNLTSLNELLTGQLSQLVDELERHDLNEDPITLLAPSNQAFDTLPNVQTIGQAVSDNNTAELENILRYHVLPGIHSSQTLNSSFAFYPSLLTAQNFTNVTGGQRVGAVLQSGTPPEIVFLSGQGTRSAVSKQDIPFKGGVIQQIDAFAIPPLPFVDTAATYNLADGAQSITSFLGAVYAQSNASLPRLLNTTSDVTIFAPANVAFELVRGALTSLPSRALNDILSYHVVPSNVGPTYSSNFTNATTLRTLQGQNLTMSFSSNSYFLNSARILTTDILIANGVIHIIDNVVSPNSTAALPNPETYTQAPILPTTGVINFNSSAAPFTTFVPGYVPSSTSETASFSTDSASVSGGDMLATASSSSTRSASSGAASPSESVTSSASRVHSKMGFDWVFGILTAGGLFVGAWMAC</sequence>
<evidence type="ECO:0000256" key="2">
    <source>
        <dbReference type="SAM" id="SignalP"/>
    </source>
</evidence>
<gene>
    <name evidence="4" type="ORF">B0A50_05108</name>
</gene>
<evidence type="ECO:0000313" key="4">
    <source>
        <dbReference type="EMBL" id="TKA26329.1"/>
    </source>
</evidence>
<keyword evidence="2" id="KW-0732">Signal</keyword>
<dbReference type="SMART" id="SM00554">
    <property type="entry name" value="FAS1"/>
    <property type="match status" value="2"/>
</dbReference>
<feature type="chain" id="PRO_5020317067" description="FAS1 domain-containing protein" evidence="2">
    <location>
        <begin position="20"/>
        <end position="440"/>
    </location>
</feature>
<name>A0A4V5N452_9PEZI</name>
<dbReference type="InterPro" id="IPR050904">
    <property type="entry name" value="Adhesion/Biosynth-related"/>
</dbReference>
<dbReference type="Gene3D" id="2.30.180.10">
    <property type="entry name" value="FAS1 domain"/>
    <property type="match status" value="2"/>
</dbReference>
<keyword evidence="1" id="KW-1133">Transmembrane helix</keyword>
<dbReference type="SUPFAM" id="SSF82153">
    <property type="entry name" value="FAS1 domain"/>
    <property type="match status" value="2"/>
</dbReference>
<dbReference type="EMBL" id="NAJL01000029">
    <property type="protein sequence ID" value="TKA26329.1"/>
    <property type="molecule type" value="Genomic_DNA"/>
</dbReference>
<evidence type="ECO:0000313" key="5">
    <source>
        <dbReference type="Proteomes" id="UP000308549"/>
    </source>
</evidence>
<keyword evidence="1" id="KW-0472">Membrane</keyword>
<dbReference type="InterPro" id="IPR036378">
    <property type="entry name" value="FAS1_dom_sf"/>
</dbReference>
<comment type="caution">
    <text evidence="4">The sequence shown here is derived from an EMBL/GenBank/DDBJ whole genome shotgun (WGS) entry which is preliminary data.</text>
</comment>
<organism evidence="4 5">
    <name type="scientific">Salinomyces thailandicus</name>
    <dbReference type="NCBI Taxonomy" id="706561"/>
    <lineage>
        <taxon>Eukaryota</taxon>
        <taxon>Fungi</taxon>
        <taxon>Dikarya</taxon>
        <taxon>Ascomycota</taxon>
        <taxon>Pezizomycotina</taxon>
        <taxon>Dothideomycetes</taxon>
        <taxon>Dothideomycetidae</taxon>
        <taxon>Mycosphaerellales</taxon>
        <taxon>Teratosphaeriaceae</taxon>
        <taxon>Salinomyces</taxon>
    </lineage>
</organism>
<feature type="domain" description="FAS1" evidence="3">
    <location>
        <begin position="19"/>
        <end position="177"/>
    </location>
</feature>
<feature type="signal peptide" evidence="2">
    <location>
        <begin position="1"/>
        <end position="19"/>
    </location>
</feature>
<keyword evidence="5" id="KW-1185">Reference proteome</keyword>
<dbReference type="PROSITE" id="PS50213">
    <property type="entry name" value="FAS1"/>
    <property type="match status" value="2"/>
</dbReference>
<dbReference type="Pfam" id="PF02469">
    <property type="entry name" value="Fasciclin"/>
    <property type="match status" value="2"/>
</dbReference>
<dbReference type="GO" id="GO:0000329">
    <property type="term" value="C:fungal-type vacuole membrane"/>
    <property type="evidence" value="ECO:0007669"/>
    <property type="project" value="TreeGrafter"/>
</dbReference>
<dbReference type="AlphaFoldDB" id="A0A4V5N452"/>
<dbReference type="InterPro" id="IPR000782">
    <property type="entry name" value="FAS1_domain"/>
</dbReference>
<evidence type="ECO:0000256" key="1">
    <source>
        <dbReference type="SAM" id="Phobius"/>
    </source>
</evidence>
<evidence type="ECO:0000259" key="3">
    <source>
        <dbReference type="PROSITE" id="PS50213"/>
    </source>
</evidence>
<reference evidence="4 5" key="1">
    <citation type="submission" date="2017-03" db="EMBL/GenBank/DDBJ databases">
        <title>Genomes of endolithic fungi from Antarctica.</title>
        <authorList>
            <person name="Coleine C."/>
            <person name="Masonjones S."/>
            <person name="Stajich J.E."/>
        </authorList>
    </citation>
    <scope>NUCLEOTIDE SEQUENCE [LARGE SCALE GENOMIC DNA]</scope>
    <source>
        <strain evidence="4 5">CCFEE 6315</strain>
    </source>
</reference>
<dbReference type="Proteomes" id="UP000308549">
    <property type="component" value="Unassembled WGS sequence"/>
</dbReference>
<proteinExistence type="predicted"/>